<name>K8P7N0_9BRAD</name>
<dbReference type="Proteomes" id="UP000001096">
    <property type="component" value="Unassembled WGS sequence"/>
</dbReference>
<dbReference type="EMBL" id="AGWX01000003">
    <property type="protein sequence ID" value="EKS38592.1"/>
    <property type="molecule type" value="Genomic_DNA"/>
</dbReference>
<gene>
    <name evidence="2" type="ORF">HMPREF9695_02432</name>
</gene>
<evidence type="ECO:0000256" key="1">
    <source>
        <dbReference type="SAM" id="SignalP"/>
    </source>
</evidence>
<keyword evidence="1" id="KW-0732">Signal</keyword>
<evidence type="ECO:0000313" key="2">
    <source>
        <dbReference type="EMBL" id="EKS38592.1"/>
    </source>
</evidence>
<sequence length="88" mass="9460">MLTKHLLKIALSLPLVAVAATAHAGSTITDKSYWPNEARPTVRSVTGTAQREPLSAFASTRMTPRFQVVPMANEGGNGPRYHGGPKFQ</sequence>
<dbReference type="HOGENOM" id="CLU_173084_0_0_5"/>
<protein>
    <submittedName>
        <fullName evidence="2">Uncharacterized protein</fullName>
    </submittedName>
</protein>
<dbReference type="AlphaFoldDB" id="K8P7N0"/>
<proteinExistence type="predicted"/>
<feature type="signal peptide" evidence="1">
    <location>
        <begin position="1"/>
        <end position="24"/>
    </location>
</feature>
<comment type="caution">
    <text evidence="2">The sequence shown here is derived from an EMBL/GenBank/DDBJ whole genome shotgun (WGS) entry which is preliminary data.</text>
</comment>
<reference evidence="2 3" key="1">
    <citation type="submission" date="2012-04" db="EMBL/GenBank/DDBJ databases">
        <title>The Genome Sequence of Afipia broomeae ATCC 49717.</title>
        <authorList>
            <consortium name="The Broad Institute Genome Sequencing Platform"/>
            <person name="Earl A."/>
            <person name="Ward D."/>
            <person name="Feldgarden M."/>
            <person name="Gevers D."/>
            <person name="Huys G."/>
            <person name="Walker B."/>
            <person name="Young S.K."/>
            <person name="Zeng Q."/>
            <person name="Gargeya S."/>
            <person name="Fitzgerald M."/>
            <person name="Haas B."/>
            <person name="Abouelleil A."/>
            <person name="Alvarado L."/>
            <person name="Arachchi H.M."/>
            <person name="Berlin A."/>
            <person name="Chapman S.B."/>
            <person name="Goldberg J."/>
            <person name="Griggs A."/>
            <person name="Gujja S."/>
            <person name="Hansen M."/>
            <person name="Howarth C."/>
            <person name="Imamovic A."/>
            <person name="Larimer J."/>
            <person name="McCowen C."/>
            <person name="Montmayeur A."/>
            <person name="Murphy C."/>
            <person name="Neiman D."/>
            <person name="Pearson M."/>
            <person name="Priest M."/>
            <person name="Roberts A."/>
            <person name="Saif S."/>
            <person name="Shea T."/>
            <person name="Sisk P."/>
            <person name="Sykes S."/>
            <person name="Wortman J."/>
            <person name="Nusbaum C."/>
            <person name="Birren B."/>
        </authorList>
    </citation>
    <scope>NUCLEOTIDE SEQUENCE [LARGE SCALE GENOMIC DNA]</scope>
    <source>
        <strain evidence="2 3">ATCC 49717</strain>
    </source>
</reference>
<keyword evidence="3" id="KW-1185">Reference proteome</keyword>
<accession>K8P7N0</accession>
<dbReference type="eggNOG" id="ENOG50314DF">
    <property type="taxonomic scope" value="Bacteria"/>
</dbReference>
<feature type="chain" id="PRO_5003919545" evidence="1">
    <location>
        <begin position="25"/>
        <end position="88"/>
    </location>
</feature>
<organism evidence="2 3">
    <name type="scientific">Afipia broomeae ATCC 49717</name>
    <dbReference type="NCBI Taxonomy" id="883078"/>
    <lineage>
        <taxon>Bacteria</taxon>
        <taxon>Pseudomonadati</taxon>
        <taxon>Pseudomonadota</taxon>
        <taxon>Alphaproteobacteria</taxon>
        <taxon>Hyphomicrobiales</taxon>
        <taxon>Nitrobacteraceae</taxon>
        <taxon>Afipia</taxon>
    </lineage>
</organism>
<evidence type="ECO:0000313" key="3">
    <source>
        <dbReference type="Proteomes" id="UP000001096"/>
    </source>
</evidence>